<feature type="region of interest" description="Disordered" evidence="1">
    <location>
        <begin position="500"/>
        <end position="544"/>
    </location>
</feature>
<evidence type="ECO:0000313" key="3">
    <source>
        <dbReference type="Proteomes" id="UP000650467"/>
    </source>
</evidence>
<feature type="compositionally biased region" description="Low complexity" evidence="1">
    <location>
        <begin position="520"/>
        <end position="544"/>
    </location>
</feature>
<gene>
    <name evidence="2" type="ORF">HXX76_008244</name>
</gene>
<organism evidence="2 3">
    <name type="scientific">Chlamydomonas incerta</name>
    <dbReference type="NCBI Taxonomy" id="51695"/>
    <lineage>
        <taxon>Eukaryota</taxon>
        <taxon>Viridiplantae</taxon>
        <taxon>Chlorophyta</taxon>
        <taxon>core chlorophytes</taxon>
        <taxon>Chlorophyceae</taxon>
        <taxon>CS clade</taxon>
        <taxon>Chlamydomonadales</taxon>
        <taxon>Chlamydomonadaceae</taxon>
        <taxon>Chlamydomonas</taxon>
    </lineage>
</organism>
<feature type="region of interest" description="Disordered" evidence="1">
    <location>
        <begin position="1"/>
        <end position="300"/>
    </location>
</feature>
<feature type="compositionally biased region" description="Low complexity" evidence="1">
    <location>
        <begin position="405"/>
        <end position="416"/>
    </location>
</feature>
<feature type="region of interest" description="Disordered" evidence="1">
    <location>
        <begin position="581"/>
        <end position="609"/>
    </location>
</feature>
<feature type="region of interest" description="Disordered" evidence="1">
    <location>
        <begin position="389"/>
        <end position="416"/>
    </location>
</feature>
<reference evidence="2" key="1">
    <citation type="journal article" date="2020" name="bioRxiv">
        <title>Comparative genomics of Chlamydomonas.</title>
        <authorList>
            <person name="Craig R.J."/>
            <person name="Hasan A.R."/>
            <person name="Ness R.W."/>
            <person name="Keightley P.D."/>
        </authorList>
    </citation>
    <scope>NUCLEOTIDE SEQUENCE</scope>
    <source>
        <strain evidence="2">SAG 7.73</strain>
    </source>
</reference>
<proteinExistence type="predicted"/>
<feature type="compositionally biased region" description="Low complexity" evidence="1">
    <location>
        <begin position="272"/>
        <end position="300"/>
    </location>
</feature>
<feature type="compositionally biased region" description="Low complexity" evidence="1">
    <location>
        <begin position="33"/>
        <end position="47"/>
    </location>
</feature>
<evidence type="ECO:0000256" key="1">
    <source>
        <dbReference type="SAM" id="MobiDB-lite"/>
    </source>
</evidence>
<dbReference type="OrthoDB" id="10688151at2759"/>
<dbReference type="EMBL" id="JAEHOC010000018">
    <property type="protein sequence ID" value="KAG2433891.1"/>
    <property type="molecule type" value="Genomic_DNA"/>
</dbReference>
<protein>
    <submittedName>
        <fullName evidence="2">Uncharacterized protein</fullName>
    </submittedName>
</protein>
<accession>A0A835SY40</accession>
<dbReference type="AlphaFoldDB" id="A0A835SY40"/>
<feature type="compositionally biased region" description="Pro residues" evidence="1">
    <location>
        <begin position="186"/>
        <end position="195"/>
    </location>
</feature>
<comment type="caution">
    <text evidence="2">The sequence shown here is derived from an EMBL/GenBank/DDBJ whole genome shotgun (WGS) entry which is preliminary data.</text>
</comment>
<keyword evidence="3" id="KW-1185">Reference proteome</keyword>
<name>A0A835SY40_CHLIN</name>
<evidence type="ECO:0000313" key="2">
    <source>
        <dbReference type="EMBL" id="KAG2433891.1"/>
    </source>
</evidence>
<feature type="compositionally biased region" description="Low complexity" evidence="1">
    <location>
        <begin position="128"/>
        <end position="158"/>
    </location>
</feature>
<feature type="compositionally biased region" description="Gly residues" evidence="1">
    <location>
        <begin position="1"/>
        <end position="16"/>
    </location>
</feature>
<dbReference type="Proteomes" id="UP000650467">
    <property type="component" value="Unassembled WGS sequence"/>
</dbReference>
<sequence>MVGAGTGAAGGAGGAGSTQALGAGAMKQLDAVTSTDSASGSGAAGPTEPSPGHPGGAVDDSSRNPASALPDADATGASAGGQATPQPAATSRRLRTAGEAGPPDADIVSAPTPSPTPTIEAAATGSNAADTSADAGETAAAAAAAPAVAAPAPAAQAPPLSPSPAPALLRAVRSPLQRERASAPAPAVPADPSPLPQRASPCASGSRSGIAPSSSATTEQEQLRLAEQLPSLLTPMLALDEAPQPQWASPPPPPALQQQERQEQAQEHDAHGAAPRQRAPGGEAAPAAPGTAATAPRAAAAAARSADRAAVAEEVVISRLPMKEQVPHEPRPLGSAFASSPFSQLMGALPVARLLAPTPPSNPLQLRLASAAAARNVQGALRPRRAAALAVHTPPQARSSPSCGPPTSASTAEAAGAAVQPLLSRGARAGISADDGATRSAGAGAGGGGGGGACMIAGGRGQHLRQAVRLARILATFRGNTLRAFRPAAAPLARSLQAAAAPELSSTDTNGDGPAGAAGEGVPPGAARSDPSGSGAPAAWAPGLAPADGAAAGAAMRTGSTPGEAEGIRWQAVREPTALEAWPPESQELKRPPKPAAALPTQHDGDPVAASCKAGLDVQDSAAERARSGGQQCVSAAVAVAGDGAVEMESACAESGGGVVEGGRRPGTAMLSVAGSEVVDGGGNSWGEQRTAWGGLSLAFLADVFNSAQ</sequence>
<feature type="compositionally biased region" description="Basic and acidic residues" evidence="1">
    <location>
        <begin position="260"/>
        <end position="271"/>
    </location>
</feature>
<feature type="compositionally biased region" description="Low complexity" evidence="1">
    <location>
        <begin position="203"/>
        <end position="216"/>
    </location>
</feature>